<dbReference type="EC" id="4.4.1.2" evidence="7"/>
<evidence type="ECO:0000256" key="9">
    <source>
        <dbReference type="ARBA" id="ARBA00048780"/>
    </source>
</evidence>
<dbReference type="InterPro" id="IPR000277">
    <property type="entry name" value="Cys/Met-Metab_PyrdxlP-dep_enz"/>
</dbReference>
<dbReference type="Gene3D" id="3.40.640.10">
    <property type="entry name" value="Type I PLP-dependent aspartate aminotransferase-like (Major domain)"/>
    <property type="match status" value="1"/>
</dbReference>
<dbReference type="PANTHER" id="PTHR11808">
    <property type="entry name" value="TRANS-SULFURATION ENZYME FAMILY MEMBER"/>
    <property type="match status" value="1"/>
</dbReference>
<evidence type="ECO:0000256" key="7">
    <source>
        <dbReference type="ARBA" id="ARBA00047175"/>
    </source>
</evidence>
<dbReference type="CDD" id="cd00614">
    <property type="entry name" value="CGS_like"/>
    <property type="match status" value="1"/>
</dbReference>
<evidence type="ECO:0000256" key="8">
    <source>
        <dbReference type="ARBA" id="ARBA00047199"/>
    </source>
</evidence>
<dbReference type="Pfam" id="PF01053">
    <property type="entry name" value="Cys_Met_Meta_PP"/>
    <property type="match status" value="1"/>
</dbReference>
<dbReference type="GO" id="GO:0019346">
    <property type="term" value="P:transsulfuration"/>
    <property type="evidence" value="ECO:0007669"/>
    <property type="project" value="InterPro"/>
</dbReference>
<dbReference type="AlphaFoldDB" id="A0A1I0X8H7"/>
<dbReference type="PROSITE" id="PS00868">
    <property type="entry name" value="CYS_MET_METAB_PP"/>
    <property type="match status" value="1"/>
</dbReference>
<dbReference type="InterPro" id="IPR054542">
    <property type="entry name" value="Cys_met_metab_PP"/>
</dbReference>
<evidence type="ECO:0000256" key="3">
    <source>
        <dbReference type="ARBA" id="ARBA00012222"/>
    </source>
</evidence>
<gene>
    <name evidence="13" type="ORF">SAMN04488072_104239</name>
</gene>
<evidence type="ECO:0000256" key="2">
    <source>
        <dbReference type="ARBA" id="ARBA00008667"/>
    </source>
</evidence>
<evidence type="ECO:0000256" key="1">
    <source>
        <dbReference type="ARBA" id="ARBA00001933"/>
    </source>
</evidence>
<dbReference type="PIRSF" id="PIRSF001434">
    <property type="entry name" value="CGS"/>
    <property type="match status" value="1"/>
</dbReference>
<protein>
    <recommendedName>
        <fullName evidence="4">L-methionine gamma-lyase</fullName>
        <ecNumber evidence="3">4.4.1.11</ecNumber>
        <ecNumber evidence="7">4.4.1.2</ecNumber>
    </recommendedName>
    <alternativeName>
        <fullName evidence="8">Homocysteine desulfhydrase</fullName>
    </alternativeName>
</protein>
<organism evidence="13 14">
    <name type="scientific">Lentibacillus halodurans</name>
    <dbReference type="NCBI Taxonomy" id="237679"/>
    <lineage>
        <taxon>Bacteria</taxon>
        <taxon>Bacillati</taxon>
        <taxon>Bacillota</taxon>
        <taxon>Bacilli</taxon>
        <taxon>Bacillales</taxon>
        <taxon>Bacillaceae</taxon>
        <taxon>Lentibacillus</taxon>
    </lineage>
</organism>
<dbReference type="InterPro" id="IPR015421">
    <property type="entry name" value="PyrdxlP-dep_Trfase_major"/>
</dbReference>
<dbReference type="STRING" id="237679.SAMN04488072_104239"/>
<comment type="catalytic activity">
    <reaction evidence="10">
        <text>L-methionine + H2O = methanethiol + 2-oxobutanoate + NH4(+)</text>
        <dbReference type="Rhea" id="RHEA:23800"/>
        <dbReference type="ChEBI" id="CHEBI:15377"/>
        <dbReference type="ChEBI" id="CHEBI:16007"/>
        <dbReference type="ChEBI" id="CHEBI:16763"/>
        <dbReference type="ChEBI" id="CHEBI:28938"/>
        <dbReference type="ChEBI" id="CHEBI:57844"/>
        <dbReference type="EC" id="4.4.1.11"/>
    </reaction>
    <physiologicalReaction direction="left-to-right" evidence="10">
        <dbReference type="Rhea" id="RHEA:23801"/>
    </physiologicalReaction>
</comment>
<dbReference type="SUPFAM" id="SSF53383">
    <property type="entry name" value="PLP-dependent transferases"/>
    <property type="match status" value="1"/>
</dbReference>
<feature type="modified residue" description="N6-(pyridoxal phosphate)lysine" evidence="11">
    <location>
        <position position="209"/>
    </location>
</feature>
<evidence type="ECO:0000256" key="11">
    <source>
        <dbReference type="PIRSR" id="PIRSR001434-2"/>
    </source>
</evidence>
<dbReference type="EMBL" id="FOJW01000004">
    <property type="protein sequence ID" value="SFA97221.1"/>
    <property type="molecule type" value="Genomic_DNA"/>
</dbReference>
<evidence type="ECO:0000256" key="12">
    <source>
        <dbReference type="RuleBase" id="RU362118"/>
    </source>
</evidence>
<name>A0A1I0X8H7_9BACI</name>
<evidence type="ECO:0000313" key="14">
    <source>
        <dbReference type="Proteomes" id="UP000198642"/>
    </source>
</evidence>
<dbReference type="GO" id="GO:0018826">
    <property type="term" value="F:methionine gamma-lyase activity"/>
    <property type="evidence" value="ECO:0007669"/>
    <property type="project" value="UniProtKB-EC"/>
</dbReference>
<keyword evidence="5 11" id="KW-0663">Pyridoxal phosphate</keyword>
<evidence type="ECO:0000256" key="4">
    <source>
        <dbReference type="ARBA" id="ARBA00019040"/>
    </source>
</evidence>
<comment type="cofactor">
    <cofactor evidence="1 12">
        <name>pyridoxal 5'-phosphate</name>
        <dbReference type="ChEBI" id="CHEBI:597326"/>
    </cofactor>
</comment>
<dbReference type="InterPro" id="IPR015424">
    <property type="entry name" value="PyrdxlP-dep_Trfase"/>
</dbReference>
<dbReference type="EC" id="4.4.1.11" evidence="3"/>
<dbReference type="NCBIfam" id="NF005263">
    <property type="entry name" value="PRK06767.1"/>
    <property type="match status" value="1"/>
</dbReference>
<dbReference type="PANTHER" id="PTHR11808:SF80">
    <property type="entry name" value="CYSTATHIONINE GAMMA-LYASE"/>
    <property type="match status" value="1"/>
</dbReference>
<dbReference type="InterPro" id="IPR015422">
    <property type="entry name" value="PyrdxlP-dep_Trfase_small"/>
</dbReference>
<dbReference type="Proteomes" id="UP000198642">
    <property type="component" value="Unassembled WGS sequence"/>
</dbReference>
<dbReference type="NCBIfam" id="TIGR01328">
    <property type="entry name" value="met_gam_lyase"/>
    <property type="match status" value="1"/>
</dbReference>
<dbReference type="FunFam" id="3.40.640.10:FF:000046">
    <property type="entry name" value="Cystathionine gamma-lyase"/>
    <property type="match status" value="1"/>
</dbReference>
<evidence type="ECO:0000256" key="5">
    <source>
        <dbReference type="ARBA" id="ARBA00022898"/>
    </source>
</evidence>
<evidence type="ECO:0000313" key="13">
    <source>
        <dbReference type="EMBL" id="SFA97221.1"/>
    </source>
</evidence>
<sequence>MMKYHKQSETSVIHDGYDSDDMLGSLALPLFQTSTFTFETAEQGERRFAGEENGYMYSRLGNPTVTVLEEKMAALEKGERGLAFASGMAAVSAILVALTKANDHILCSSGLYGCTFGLLNMMKEKYNITHDFSVMGTKDELRALIRPETACIYVETPINPTMKLIDLEMVAEVAHERDIPIVVDNTFASPHLQRPLEIGCDVVIHSATKYIGGHGDVIAGVAVGNKEFLDNVQMTTQKDMGGVMSPFDAWLLIRGLKTLPIRVDRHCHNAEKIHWKLRSHPKVARVFYPDDSRHPDYHIRQKQMKRGGGIISFEINGTKPDAQQMLNNLNFIKIAVSLGDAETLIQHPATMTHAVVPEVSRQEMGISDQLIRLSVGLEAWDDIWADLEQALDQL</sequence>
<dbReference type="FunFam" id="3.90.1150.10:FF:000033">
    <property type="entry name" value="Cystathionine gamma-synthase"/>
    <property type="match status" value="1"/>
</dbReference>
<keyword evidence="6 13" id="KW-0456">Lyase</keyword>
<dbReference type="GO" id="GO:0005737">
    <property type="term" value="C:cytoplasm"/>
    <property type="evidence" value="ECO:0007669"/>
    <property type="project" value="TreeGrafter"/>
</dbReference>
<dbReference type="RefSeq" id="WP_090235622.1">
    <property type="nucleotide sequence ID" value="NZ_FOJW01000004.1"/>
</dbReference>
<accession>A0A1I0X8H7</accession>
<evidence type="ECO:0000256" key="10">
    <source>
        <dbReference type="ARBA" id="ARBA00052699"/>
    </source>
</evidence>
<dbReference type="InterPro" id="IPR006237">
    <property type="entry name" value="L-Met_gamma_lys"/>
</dbReference>
<dbReference type="GO" id="GO:0030170">
    <property type="term" value="F:pyridoxal phosphate binding"/>
    <property type="evidence" value="ECO:0007669"/>
    <property type="project" value="InterPro"/>
</dbReference>
<keyword evidence="14" id="KW-1185">Reference proteome</keyword>
<evidence type="ECO:0000256" key="6">
    <source>
        <dbReference type="ARBA" id="ARBA00023239"/>
    </source>
</evidence>
<comment type="similarity">
    <text evidence="2">Belongs to the trans-sulfuration enzymes family. L-methionine gamma-lyase subfamily.</text>
</comment>
<dbReference type="GO" id="GO:0009086">
    <property type="term" value="P:methionine biosynthetic process"/>
    <property type="evidence" value="ECO:0007669"/>
    <property type="project" value="UniProtKB-ARBA"/>
</dbReference>
<proteinExistence type="inferred from homology"/>
<comment type="catalytic activity">
    <reaction evidence="9">
        <text>L-homocysteine + H2O = 2-oxobutanoate + hydrogen sulfide + NH4(+) + H(+)</text>
        <dbReference type="Rhea" id="RHEA:14501"/>
        <dbReference type="ChEBI" id="CHEBI:15377"/>
        <dbReference type="ChEBI" id="CHEBI:15378"/>
        <dbReference type="ChEBI" id="CHEBI:16763"/>
        <dbReference type="ChEBI" id="CHEBI:28938"/>
        <dbReference type="ChEBI" id="CHEBI:29919"/>
        <dbReference type="ChEBI" id="CHEBI:58199"/>
        <dbReference type="EC" id="4.4.1.2"/>
    </reaction>
    <physiologicalReaction direction="left-to-right" evidence="9">
        <dbReference type="Rhea" id="RHEA:14502"/>
    </physiologicalReaction>
</comment>
<reference evidence="13 14" key="1">
    <citation type="submission" date="2016-10" db="EMBL/GenBank/DDBJ databases">
        <authorList>
            <person name="de Groot N.N."/>
        </authorList>
    </citation>
    <scope>NUCLEOTIDE SEQUENCE [LARGE SCALE GENOMIC DNA]</scope>
    <source>
        <strain evidence="13 14">CGMCC 1.3702</strain>
    </source>
</reference>
<dbReference type="OrthoDB" id="9803887at2"/>
<dbReference type="Gene3D" id="3.90.1150.10">
    <property type="entry name" value="Aspartate Aminotransferase, domain 1"/>
    <property type="match status" value="1"/>
</dbReference>
<dbReference type="GO" id="GO:0047982">
    <property type="term" value="F:homocysteine desulfhydrase activity"/>
    <property type="evidence" value="ECO:0007669"/>
    <property type="project" value="UniProtKB-EC"/>
</dbReference>